<dbReference type="InterPro" id="IPR018392">
    <property type="entry name" value="LysM"/>
</dbReference>
<gene>
    <name evidence="3" type="ORF">B5G02_02880</name>
</gene>
<dbReference type="InterPro" id="IPR036779">
    <property type="entry name" value="LysM_dom_sf"/>
</dbReference>
<proteinExistence type="predicted"/>
<evidence type="ECO:0000256" key="1">
    <source>
        <dbReference type="SAM" id="Phobius"/>
    </source>
</evidence>
<keyword evidence="1" id="KW-0812">Transmembrane</keyword>
<dbReference type="Proteomes" id="UP000195781">
    <property type="component" value="Unassembled WGS sequence"/>
</dbReference>
<dbReference type="Pfam" id="PF01476">
    <property type="entry name" value="LysM"/>
    <property type="match status" value="1"/>
</dbReference>
<evidence type="ECO:0000259" key="2">
    <source>
        <dbReference type="PROSITE" id="PS51782"/>
    </source>
</evidence>
<evidence type="ECO:0000313" key="3">
    <source>
        <dbReference type="EMBL" id="OUN89174.1"/>
    </source>
</evidence>
<dbReference type="SMART" id="SM00257">
    <property type="entry name" value="LysM"/>
    <property type="match status" value="1"/>
</dbReference>
<dbReference type="RefSeq" id="WP_094335111.1">
    <property type="nucleotide sequence ID" value="NZ_NFIE01000005.1"/>
</dbReference>
<dbReference type="EMBL" id="NFIE01000005">
    <property type="protein sequence ID" value="OUN89174.1"/>
    <property type="molecule type" value="Genomic_DNA"/>
</dbReference>
<keyword evidence="4" id="KW-1185">Reference proteome</keyword>
<keyword evidence="1" id="KW-1133">Transmembrane helix</keyword>
<feature type="transmembrane region" description="Helical" evidence="1">
    <location>
        <begin position="84"/>
        <end position="105"/>
    </location>
</feature>
<reference evidence="4" key="1">
    <citation type="submission" date="2017-04" db="EMBL/GenBank/DDBJ databases">
        <title>Function of individual gut microbiota members based on whole genome sequencing of pure cultures obtained from chicken caecum.</title>
        <authorList>
            <person name="Medvecky M."/>
            <person name="Cejkova D."/>
            <person name="Polansky O."/>
            <person name="Karasova D."/>
            <person name="Kubasova T."/>
            <person name="Cizek A."/>
            <person name="Rychlik I."/>
        </authorList>
    </citation>
    <scope>NUCLEOTIDE SEQUENCE [LARGE SCALE GENOMIC DNA]</scope>
    <source>
        <strain evidence="4">An5</strain>
    </source>
</reference>
<dbReference type="CDD" id="cd00118">
    <property type="entry name" value="LysM"/>
    <property type="match status" value="1"/>
</dbReference>
<protein>
    <recommendedName>
        <fullName evidence="2">LysM domain-containing protein</fullName>
    </recommendedName>
</protein>
<organism evidence="3 4">
    <name type="scientific">[Collinsella] massiliensis</name>
    <dbReference type="NCBI Taxonomy" id="1232426"/>
    <lineage>
        <taxon>Bacteria</taxon>
        <taxon>Bacillati</taxon>
        <taxon>Actinomycetota</taxon>
        <taxon>Coriobacteriia</taxon>
        <taxon>Coriobacteriales</taxon>
        <taxon>Coriobacteriaceae</taxon>
        <taxon>Enorma</taxon>
    </lineage>
</organism>
<keyword evidence="1" id="KW-0472">Membrane</keyword>
<dbReference type="AlphaFoldDB" id="A0A1Y3XUH8"/>
<sequence>MNMKRTLTNGNLALSLSQPSRHEAAYPYETEIIALPVRPAQRRRPASSQTVRIASDASRVQAARPVARATSQHRSAARSFVRTLATVCVLLGVIGVLAAALLSVLHTESSAYAQALNQAERITISVAPGDSLWSIASEHGVDTLTTRQTTDLIRSWNDLDSSLLQPGMELLVPAES</sequence>
<dbReference type="PROSITE" id="PS51782">
    <property type="entry name" value="LYSM"/>
    <property type="match status" value="1"/>
</dbReference>
<name>A0A1Y3XUH8_9ACTN</name>
<feature type="domain" description="LysM" evidence="2">
    <location>
        <begin position="122"/>
        <end position="172"/>
    </location>
</feature>
<accession>A0A1Y3XUH8</accession>
<dbReference type="OrthoDB" id="3193432at2"/>
<evidence type="ECO:0000313" key="4">
    <source>
        <dbReference type="Proteomes" id="UP000195781"/>
    </source>
</evidence>
<comment type="caution">
    <text evidence="3">The sequence shown here is derived from an EMBL/GenBank/DDBJ whole genome shotgun (WGS) entry which is preliminary data.</text>
</comment>
<dbReference type="SUPFAM" id="SSF54106">
    <property type="entry name" value="LysM domain"/>
    <property type="match status" value="1"/>
</dbReference>
<dbReference type="Gene3D" id="3.10.350.10">
    <property type="entry name" value="LysM domain"/>
    <property type="match status" value="1"/>
</dbReference>